<evidence type="ECO:0000313" key="6">
    <source>
        <dbReference type="EMBL" id="MBB6390876.1"/>
    </source>
</evidence>
<dbReference type="InterPro" id="IPR050109">
    <property type="entry name" value="HTH-type_TetR-like_transc_reg"/>
</dbReference>
<dbReference type="PANTHER" id="PTHR30055:SF234">
    <property type="entry name" value="HTH-TYPE TRANSCRIPTIONAL REGULATOR BETI"/>
    <property type="match status" value="1"/>
</dbReference>
<dbReference type="GO" id="GO:0000976">
    <property type="term" value="F:transcription cis-regulatory region binding"/>
    <property type="evidence" value="ECO:0007669"/>
    <property type="project" value="TreeGrafter"/>
</dbReference>
<dbReference type="RefSeq" id="WP_221446564.1">
    <property type="nucleotide sequence ID" value="NZ_BAAAJR010000003.1"/>
</dbReference>
<keyword evidence="1" id="KW-0805">Transcription regulation</keyword>
<keyword evidence="2 4" id="KW-0238">DNA-binding</keyword>
<proteinExistence type="predicted"/>
<dbReference type="PRINTS" id="PR00455">
    <property type="entry name" value="HTHTETR"/>
</dbReference>
<protein>
    <submittedName>
        <fullName evidence="6">AcrR family transcriptional regulator</fullName>
    </submittedName>
</protein>
<comment type="caution">
    <text evidence="6">The sequence shown here is derived from an EMBL/GenBank/DDBJ whole genome shotgun (WGS) entry which is preliminary data.</text>
</comment>
<evidence type="ECO:0000313" key="7">
    <source>
        <dbReference type="Proteomes" id="UP000537775"/>
    </source>
</evidence>
<dbReference type="InterPro" id="IPR009057">
    <property type="entry name" value="Homeodomain-like_sf"/>
</dbReference>
<dbReference type="Proteomes" id="UP000537775">
    <property type="component" value="Unassembled WGS sequence"/>
</dbReference>
<dbReference type="SUPFAM" id="SSF46689">
    <property type="entry name" value="Homeodomain-like"/>
    <property type="match status" value="1"/>
</dbReference>
<keyword evidence="3" id="KW-0804">Transcription</keyword>
<evidence type="ECO:0000256" key="1">
    <source>
        <dbReference type="ARBA" id="ARBA00023015"/>
    </source>
</evidence>
<gene>
    <name evidence="6" type="ORF">HD594_001189</name>
</gene>
<dbReference type="Pfam" id="PF00440">
    <property type="entry name" value="TetR_N"/>
    <property type="match status" value="1"/>
</dbReference>
<keyword evidence="7" id="KW-1185">Reference proteome</keyword>
<feature type="domain" description="HTH tetR-type" evidence="5">
    <location>
        <begin position="5"/>
        <end position="65"/>
    </location>
</feature>
<dbReference type="Gene3D" id="1.10.357.10">
    <property type="entry name" value="Tetracycline Repressor, domain 2"/>
    <property type="match status" value="1"/>
</dbReference>
<dbReference type="PANTHER" id="PTHR30055">
    <property type="entry name" value="HTH-TYPE TRANSCRIPTIONAL REGULATOR RUTR"/>
    <property type="match status" value="1"/>
</dbReference>
<dbReference type="PROSITE" id="PS50977">
    <property type="entry name" value="HTH_TETR_2"/>
    <property type="match status" value="1"/>
</dbReference>
<accession>A0A7X0FNW1</accession>
<dbReference type="InterPro" id="IPR001647">
    <property type="entry name" value="HTH_TetR"/>
</dbReference>
<reference evidence="6 7" key="1">
    <citation type="submission" date="2020-08" db="EMBL/GenBank/DDBJ databases">
        <title>Sequencing the genomes of 1000 actinobacteria strains.</title>
        <authorList>
            <person name="Klenk H.-P."/>
        </authorList>
    </citation>
    <scope>NUCLEOTIDE SEQUENCE [LARGE SCALE GENOMIC DNA]</scope>
    <source>
        <strain evidence="6 7">DSM 12511</strain>
    </source>
</reference>
<organism evidence="6 7">
    <name type="scientific">Microbacterium thalassium</name>
    <dbReference type="NCBI Taxonomy" id="362649"/>
    <lineage>
        <taxon>Bacteria</taxon>
        <taxon>Bacillati</taxon>
        <taxon>Actinomycetota</taxon>
        <taxon>Actinomycetes</taxon>
        <taxon>Micrococcales</taxon>
        <taxon>Microbacteriaceae</taxon>
        <taxon>Microbacterium</taxon>
    </lineage>
</organism>
<dbReference type="EMBL" id="JACHML010000001">
    <property type="protein sequence ID" value="MBB6390876.1"/>
    <property type="molecule type" value="Genomic_DNA"/>
</dbReference>
<evidence type="ECO:0000256" key="4">
    <source>
        <dbReference type="PROSITE-ProRule" id="PRU00335"/>
    </source>
</evidence>
<sequence>MSRSQRTREALLTAALELFAERGYDATTTSAIAERAGVSEMTLFRHFATKSALVVEDPYDPLIAAAVAARPADESPLAAAARGVADAWGAVVPPEAAAMREQLRIVASSASLRGVIAQRSHETEAAVTTALVGRGADRADAVVVAAAVIAGLTAALLEWSTTDAADPGPAITGALRALDPDAADAGATT</sequence>
<dbReference type="Gene3D" id="1.10.10.60">
    <property type="entry name" value="Homeodomain-like"/>
    <property type="match status" value="1"/>
</dbReference>
<evidence type="ECO:0000259" key="5">
    <source>
        <dbReference type="PROSITE" id="PS50977"/>
    </source>
</evidence>
<evidence type="ECO:0000256" key="3">
    <source>
        <dbReference type="ARBA" id="ARBA00023163"/>
    </source>
</evidence>
<dbReference type="AlphaFoldDB" id="A0A7X0FNW1"/>
<feature type="DNA-binding region" description="H-T-H motif" evidence="4">
    <location>
        <begin position="28"/>
        <end position="47"/>
    </location>
</feature>
<dbReference type="GO" id="GO:0003700">
    <property type="term" value="F:DNA-binding transcription factor activity"/>
    <property type="evidence" value="ECO:0007669"/>
    <property type="project" value="TreeGrafter"/>
</dbReference>
<evidence type="ECO:0000256" key="2">
    <source>
        <dbReference type="ARBA" id="ARBA00023125"/>
    </source>
</evidence>
<name>A0A7X0FNW1_9MICO</name>